<proteinExistence type="predicted"/>
<reference evidence="1" key="1">
    <citation type="journal article" date="2021" name="New Phytol.">
        <title>Evolutionary innovations through gain and loss of genes in the ectomycorrhizal Boletales.</title>
        <authorList>
            <person name="Wu G."/>
            <person name="Miyauchi S."/>
            <person name="Morin E."/>
            <person name="Kuo A."/>
            <person name="Drula E."/>
            <person name="Varga T."/>
            <person name="Kohler A."/>
            <person name="Feng B."/>
            <person name="Cao Y."/>
            <person name="Lipzen A."/>
            <person name="Daum C."/>
            <person name="Hundley H."/>
            <person name="Pangilinan J."/>
            <person name="Johnson J."/>
            <person name="Barry K."/>
            <person name="LaButti K."/>
            <person name="Ng V."/>
            <person name="Ahrendt S."/>
            <person name="Min B."/>
            <person name="Choi I.G."/>
            <person name="Park H."/>
            <person name="Plett J.M."/>
            <person name="Magnuson J."/>
            <person name="Spatafora J.W."/>
            <person name="Nagy L.G."/>
            <person name="Henrissat B."/>
            <person name="Grigoriev I.V."/>
            <person name="Yang Z.L."/>
            <person name="Xu J."/>
            <person name="Martin F.M."/>
        </authorList>
    </citation>
    <scope>NUCLEOTIDE SEQUENCE</scope>
    <source>
        <strain evidence="1">KUC20120723A-06</strain>
    </source>
</reference>
<evidence type="ECO:0000313" key="2">
    <source>
        <dbReference type="Proteomes" id="UP000790709"/>
    </source>
</evidence>
<evidence type="ECO:0000313" key="1">
    <source>
        <dbReference type="EMBL" id="KAH7925175.1"/>
    </source>
</evidence>
<organism evidence="1 2">
    <name type="scientific">Leucogyrophana mollusca</name>
    <dbReference type="NCBI Taxonomy" id="85980"/>
    <lineage>
        <taxon>Eukaryota</taxon>
        <taxon>Fungi</taxon>
        <taxon>Dikarya</taxon>
        <taxon>Basidiomycota</taxon>
        <taxon>Agaricomycotina</taxon>
        <taxon>Agaricomycetes</taxon>
        <taxon>Agaricomycetidae</taxon>
        <taxon>Boletales</taxon>
        <taxon>Boletales incertae sedis</taxon>
        <taxon>Leucogyrophana</taxon>
    </lineage>
</organism>
<keyword evidence="2" id="KW-1185">Reference proteome</keyword>
<sequence>MADTPGATPGPSEPGSNTRQKRVLPSRSRRGGPGIGSCDVDLMILDAQKRKLESDPLIPADTQFLLTTNSALVSEPSSSTSPAFGLNVHANQRYFERPEVLKAYRKQQLIQTPEYSLLSEDASVGGRFRPRGSGEELTDTSDAMYEKRHRKYETFEKRQRLREKEKLKHEQYKLKERIEQLKAMHGSAFLGLPASSFSLPPGAAEEVEVDNLPGAHINGAAIYNEGERRREEMLEVAAKLEERYRTLLPSERKGLELKKDSRQSSVNVPSTSDIRPIEESIVNGRASVIDTPPVKPSGSIVLKIKVPQLRQRDFSGIPPSQSGTPVSKSGKHIFSSPSVPFPSEHQQAFSSPYKPTSRASSDTQSTSSIRPRKRPRQSYRDDSPTPERAARPSSSAHATKHEPCVLMLSAIRTSSAPKARKTQRHVTAFGAKVPPEIEEVRDFEIPYWLRRSRSLTAETQPEPSYLAYNPDDKTAIKVAAEATEQTVVATIGTIS</sequence>
<comment type="caution">
    <text evidence="1">The sequence shown here is derived from an EMBL/GenBank/DDBJ whole genome shotgun (WGS) entry which is preliminary data.</text>
</comment>
<gene>
    <name evidence="1" type="ORF">BV22DRAFT_1065347</name>
</gene>
<dbReference type="Proteomes" id="UP000790709">
    <property type="component" value="Unassembled WGS sequence"/>
</dbReference>
<name>A0ACB8BII7_9AGAM</name>
<dbReference type="EMBL" id="MU266407">
    <property type="protein sequence ID" value="KAH7925175.1"/>
    <property type="molecule type" value="Genomic_DNA"/>
</dbReference>
<protein>
    <submittedName>
        <fullName evidence="1">Uncharacterized protein</fullName>
    </submittedName>
</protein>
<accession>A0ACB8BII7</accession>